<feature type="compositionally biased region" description="Gly residues" evidence="1">
    <location>
        <begin position="104"/>
        <end position="114"/>
    </location>
</feature>
<evidence type="ECO:0000313" key="2">
    <source>
        <dbReference type="EMBL" id="GAA2438089.1"/>
    </source>
</evidence>
<feature type="region of interest" description="Disordered" evidence="1">
    <location>
        <begin position="37"/>
        <end position="127"/>
    </location>
</feature>
<organism evidence="2 3">
    <name type="scientific">Streptomyces macrosporus</name>
    <dbReference type="NCBI Taxonomy" id="44032"/>
    <lineage>
        <taxon>Bacteria</taxon>
        <taxon>Bacillati</taxon>
        <taxon>Actinomycetota</taxon>
        <taxon>Actinomycetes</taxon>
        <taxon>Kitasatosporales</taxon>
        <taxon>Streptomycetaceae</taxon>
        <taxon>Streptomyces</taxon>
    </lineage>
</organism>
<reference evidence="2 3" key="1">
    <citation type="journal article" date="2019" name="Int. J. Syst. Evol. Microbiol.">
        <title>The Global Catalogue of Microorganisms (GCM) 10K type strain sequencing project: providing services to taxonomists for standard genome sequencing and annotation.</title>
        <authorList>
            <consortium name="The Broad Institute Genomics Platform"/>
            <consortium name="The Broad Institute Genome Sequencing Center for Infectious Disease"/>
            <person name="Wu L."/>
            <person name="Ma J."/>
        </authorList>
    </citation>
    <scope>NUCLEOTIDE SEQUENCE [LARGE SCALE GENOMIC DNA]</scope>
    <source>
        <strain evidence="2 3">JCM 6305</strain>
    </source>
</reference>
<proteinExistence type="predicted"/>
<feature type="compositionally biased region" description="Acidic residues" evidence="1">
    <location>
        <begin position="58"/>
        <end position="67"/>
    </location>
</feature>
<accession>A0ABN3JUG4</accession>
<dbReference type="Proteomes" id="UP001501638">
    <property type="component" value="Unassembled WGS sequence"/>
</dbReference>
<gene>
    <name evidence="2" type="ORF">GCM10010405_21780</name>
</gene>
<sequence length="127" mass="13162">MSGRVTFRISLQPSNCWKSSSDGSAACNIVPIAPSATTTRDANASRRASARGFFDGPAEADEDTATDEDGKAAMKGSPWDATAVGYASSVRKRTQPGYPSTPSGPGGVPRGGRPGRGDGYHDIAMIR</sequence>
<keyword evidence="3" id="KW-1185">Reference proteome</keyword>
<feature type="compositionally biased region" description="Low complexity" evidence="1">
    <location>
        <begin position="37"/>
        <end position="57"/>
    </location>
</feature>
<comment type="caution">
    <text evidence="2">The sequence shown here is derived from an EMBL/GenBank/DDBJ whole genome shotgun (WGS) entry which is preliminary data.</text>
</comment>
<dbReference type="EMBL" id="BAAASZ010000017">
    <property type="protein sequence ID" value="GAA2438089.1"/>
    <property type="molecule type" value="Genomic_DNA"/>
</dbReference>
<evidence type="ECO:0000256" key="1">
    <source>
        <dbReference type="SAM" id="MobiDB-lite"/>
    </source>
</evidence>
<evidence type="ECO:0000313" key="3">
    <source>
        <dbReference type="Proteomes" id="UP001501638"/>
    </source>
</evidence>
<name>A0ABN3JUG4_9ACTN</name>
<protein>
    <recommendedName>
        <fullName evidence="4">DUF397 domain-containing protein</fullName>
    </recommendedName>
</protein>
<evidence type="ECO:0008006" key="4">
    <source>
        <dbReference type="Google" id="ProtNLM"/>
    </source>
</evidence>